<feature type="compositionally biased region" description="Basic and acidic residues" evidence="13">
    <location>
        <begin position="413"/>
        <end position="424"/>
    </location>
</feature>
<evidence type="ECO:0000313" key="17">
    <source>
        <dbReference type="EMBL" id="MDC8770508.1"/>
    </source>
</evidence>
<keyword evidence="18" id="KW-1185">Reference proteome</keyword>
<comment type="caution">
    <text evidence="17">The sequence shown here is derived from an EMBL/GenBank/DDBJ whole genome shotgun (WGS) entry which is preliminary data.</text>
</comment>
<keyword evidence="6" id="KW-0732">Signal</keyword>
<evidence type="ECO:0000256" key="11">
    <source>
        <dbReference type="PROSITE-ProRule" id="PRU01360"/>
    </source>
</evidence>
<evidence type="ECO:0000259" key="16">
    <source>
        <dbReference type="Pfam" id="PF07715"/>
    </source>
</evidence>
<dbReference type="Pfam" id="PF00593">
    <property type="entry name" value="TonB_dep_Rec_b-barrel"/>
    <property type="match status" value="1"/>
</dbReference>
<evidence type="ECO:0000256" key="5">
    <source>
        <dbReference type="ARBA" id="ARBA00022692"/>
    </source>
</evidence>
<keyword evidence="5 11" id="KW-0812">Transmembrane</keyword>
<evidence type="ECO:0000313" key="18">
    <source>
        <dbReference type="Proteomes" id="UP001221189"/>
    </source>
</evidence>
<dbReference type="PANTHER" id="PTHR30069">
    <property type="entry name" value="TONB-DEPENDENT OUTER MEMBRANE RECEPTOR"/>
    <property type="match status" value="1"/>
</dbReference>
<evidence type="ECO:0000256" key="13">
    <source>
        <dbReference type="SAM" id="MobiDB-lite"/>
    </source>
</evidence>
<evidence type="ECO:0000256" key="1">
    <source>
        <dbReference type="ARBA" id="ARBA00004571"/>
    </source>
</evidence>
<accession>A0ABT5K9D1</accession>
<proteinExistence type="inferred from homology"/>
<evidence type="ECO:0000256" key="2">
    <source>
        <dbReference type="ARBA" id="ARBA00009810"/>
    </source>
</evidence>
<dbReference type="SUPFAM" id="SSF56935">
    <property type="entry name" value="Porins"/>
    <property type="match status" value="1"/>
</dbReference>
<keyword evidence="10 11" id="KW-0998">Cell outer membrane</keyword>
<protein>
    <submittedName>
        <fullName evidence="17">TonB-dependent receptor</fullName>
    </submittedName>
</protein>
<dbReference type="Pfam" id="PF07715">
    <property type="entry name" value="Plug"/>
    <property type="match status" value="1"/>
</dbReference>
<evidence type="ECO:0000256" key="4">
    <source>
        <dbReference type="ARBA" id="ARBA00022452"/>
    </source>
</evidence>
<keyword evidence="7 12" id="KW-0798">TonB box</keyword>
<comment type="similarity">
    <text evidence="2 11 12">Belongs to the TonB-dependent receptor family.</text>
</comment>
<dbReference type="InterPro" id="IPR036942">
    <property type="entry name" value="Beta-barrel_TonB_sf"/>
</dbReference>
<keyword evidence="3 11" id="KW-0813">Transport</keyword>
<evidence type="ECO:0000256" key="9">
    <source>
        <dbReference type="ARBA" id="ARBA00023170"/>
    </source>
</evidence>
<dbReference type="InterPro" id="IPR012910">
    <property type="entry name" value="Plug_dom"/>
</dbReference>
<sequence>MNSILGRMKNGVLGVLAVIGVMGISGVFGVFGVLGVSGLLWPALAEAQSEAAVVATPAQPAVLAPAATLQRVEVQGDGAANALSARRESVGALLVVNRDELLRQGDTRLSDALRRVPGISVVSQGSRGPEIRMSGLGGGYTQILLNGEPVPPGFSLESISPEAIERIEVSRSASVEQSSQAIAGSINIVTRGTARQAQRDLKLGLGSQLEQPTVSADMQLGDRDGGFSWGLGLGLAHERQLWPMLLDQQALDAQGLVVQAYRTDKREYDRSNRLTLSPRATWTLSPQQTLSTDHLLRLSRSKGGAIDDRYSSVGLPPEQAHNDLALDIRALQLRSRLNWSLSEVDGSKWELKLGYTRLQRDSNAQYEGYDFSGRWIRDAQVDSLAVDQGWSLAGRHRRALADQHSLSTGWDAEENRRSEDRLQHENPLPGGLPVENLDEIYDARIRRLAFFVQDEIDISKAWQATLGLRWEALQTISSGNVFETVNKRSSVLSPVLQVLWRVPASKDQLRMGLARSYKAPTPRELTPRRFVANNNSPTTPDLQGNPDLLPELAWGLDAGWTHPLSKSSLLSLSGYLKRIEQVIVSELIYQNGHWVERRANQGQAWVQGVELEAKLSVQELLGSASPAAPALDLRANLGLNQSRVKAVPGPDNRLAQQTPLSLNLGFDHRPVTLPLAGIAGSFSWGGNLNITTGGLKRLAVDRWADKSSNAALDFYAAWKPEKQSQWRLSLSNLLHPDQTTQRRVLAEGLDHRLEERLQTGANLRLLWERSL</sequence>
<evidence type="ECO:0000256" key="14">
    <source>
        <dbReference type="SAM" id="Phobius"/>
    </source>
</evidence>
<dbReference type="Gene3D" id="2.170.130.10">
    <property type="entry name" value="TonB-dependent receptor, plug domain"/>
    <property type="match status" value="1"/>
</dbReference>
<evidence type="ECO:0000256" key="3">
    <source>
        <dbReference type="ARBA" id="ARBA00022448"/>
    </source>
</evidence>
<feature type="transmembrane region" description="Helical" evidence="14">
    <location>
        <begin position="12"/>
        <end position="41"/>
    </location>
</feature>
<organism evidence="17 18">
    <name type="scientific">Roseateles albus</name>
    <dbReference type="NCBI Taxonomy" id="2987525"/>
    <lineage>
        <taxon>Bacteria</taxon>
        <taxon>Pseudomonadati</taxon>
        <taxon>Pseudomonadota</taxon>
        <taxon>Betaproteobacteria</taxon>
        <taxon>Burkholderiales</taxon>
        <taxon>Sphaerotilaceae</taxon>
        <taxon>Roseateles</taxon>
    </lineage>
</organism>
<keyword evidence="14" id="KW-1133">Transmembrane helix</keyword>
<dbReference type="PROSITE" id="PS52016">
    <property type="entry name" value="TONB_DEPENDENT_REC_3"/>
    <property type="match status" value="1"/>
</dbReference>
<dbReference type="Gene3D" id="2.40.170.20">
    <property type="entry name" value="TonB-dependent receptor, beta-barrel domain"/>
    <property type="match status" value="1"/>
</dbReference>
<dbReference type="Proteomes" id="UP001221189">
    <property type="component" value="Unassembled WGS sequence"/>
</dbReference>
<dbReference type="PANTHER" id="PTHR30069:SF29">
    <property type="entry name" value="HEMOGLOBIN AND HEMOGLOBIN-HAPTOGLOBIN-BINDING PROTEIN 1-RELATED"/>
    <property type="match status" value="1"/>
</dbReference>
<feature type="region of interest" description="Disordered" evidence="13">
    <location>
        <begin position="409"/>
        <end position="430"/>
    </location>
</feature>
<comment type="subcellular location">
    <subcellularLocation>
        <location evidence="1 11">Cell outer membrane</location>
        <topology evidence="1 11">Multi-pass membrane protein</topology>
    </subcellularLocation>
</comment>
<evidence type="ECO:0000256" key="12">
    <source>
        <dbReference type="RuleBase" id="RU003357"/>
    </source>
</evidence>
<reference evidence="17 18" key="1">
    <citation type="submission" date="2022-10" db="EMBL/GenBank/DDBJ databases">
        <title>Paucibacter sp. hw1 Genome sequencing.</title>
        <authorList>
            <person name="Park S."/>
        </authorList>
    </citation>
    <scope>NUCLEOTIDE SEQUENCE [LARGE SCALE GENOMIC DNA]</scope>
    <source>
        <strain evidence="18">hw1</strain>
    </source>
</reference>
<evidence type="ECO:0000256" key="10">
    <source>
        <dbReference type="ARBA" id="ARBA00023237"/>
    </source>
</evidence>
<gene>
    <name evidence="17" type="ORF">PRZ03_02905</name>
</gene>
<evidence type="ECO:0000256" key="8">
    <source>
        <dbReference type="ARBA" id="ARBA00023136"/>
    </source>
</evidence>
<dbReference type="RefSeq" id="WP_273598935.1">
    <property type="nucleotide sequence ID" value="NZ_JAQQXT010000001.1"/>
</dbReference>
<keyword evidence="9 17" id="KW-0675">Receptor</keyword>
<keyword evidence="8 11" id="KW-0472">Membrane</keyword>
<dbReference type="InterPro" id="IPR000531">
    <property type="entry name" value="Beta-barrel_TonB"/>
</dbReference>
<name>A0ABT5K9D1_9BURK</name>
<dbReference type="EMBL" id="JAQQXT010000001">
    <property type="protein sequence ID" value="MDC8770508.1"/>
    <property type="molecule type" value="Genomic_DNA"/>
</dbReference>
<evidence type="ECO:0000256" key="7">
    <source>
        <dbReference type="ARBA" id="ARBA00023077"/>
    </source>
</evidence>
<feature type="domain" description="TonB-dependent receptor plug" evidence="16">
    <location>
        <begin position="87"/>
        <end position="184"/>
    </location>
</feature>
<dbReference type="InterPro" id="IPR039426">
    <property type="entry name" value="TonB-dep_rcpt-like"/>
</dbReference>
<dbReference type="InterPro" id="IPR037066">
    <property type="entry name" value="Plug_dom_sf"/>
</dbReference>
<keyword evidence="4 11" id="KW-1134">Transmembrane beta strand</keyword>
<evidence type="ECO:0000256" key="6">
    <source>
        <dbReference type="ARBA" id="ARBA00022729"/>
    </source>
</evidence>
<feature type="domain" description="TonB-dependent receptor-like beta-barrel" evidence="15">
    <location>
        <begin position="310"/>
        <end position="733"/>
    </location>
</feature>
<dbReference type="CDD" id="cd01347">
    <property type="entry name" value="ligand_gated_channel"/>
    <property type="match status" value="1"/>
</dbReference>
<evidence type="ECO:0000259" key="15">
    <source>
        <dbReference type="Pfam" id="PF00593"/>
    </source>
</evidence>